<evidence type="ECO:0000259" key="2">
    <source>
        <dbReference type="Pfam" id="PF10651"/>
    </source>
</evidence>
<dbReference type="Gene3D" id="2.60.40.3350">
    <property type="match status" value="1"/>
</dbReference>
<feature type="coiled-coil region" evidence="1">
    <location>
        <begin position="120"/>
        <end position="188"/>
    </location>
</feature>
<organism evidence="3 4">
    <name type="scientific">Weissella oryzae (strain DSM 25784 / JCM 18191 / LMG 30913 / SG25)</name>
    <dbReference type="NCBI Taxonomy" id="1329250"/>
    <lineage>
        <taxon>Bacteria</taxon>
        <taxon>Bacillati</taxon>
        <taxon>Bacillota</taxon>
        <taxon>Bacilli</taxon>
        <taxon>Lactobacillales</taxon>
        <taxon>Lactobacillaceae</taxon>
        <taxon>Weissella</taxon>
    </lineage>
</organism>
<evidence type="ECO:0000256" key="1">
    <source>
        <dbReference type="SAM" id="Coils"/>
    </source>
</evidence>
<dbReference type="STRING" id="1329250.WOSG25_220010"/>
<evidence type="ECO:0000313" key="4">
    <source>
        <dbReference type="Proteomes" id="UP000030643"/>
    </source>
</evidence>
<keyword evidence="1" id="KW-0175">Coiled coil</keyword>
<evidence type="ECO:0000313" key="3">
    <source>
        <dbReference type="EMBL" id="GAK31973.1"/>
    </source>
</evidence>
<reference evidence="4" key="1">
    <citation type="journal article" date="2014" name="Genome Announc.">
        <title>Draft genome sequence of Weissella oryzae SG25T, isolated from fermented rice grains.</title>
        <authorList>
            <person name="Tanizawa Y."/>
            <person name="Fujisawa T."/>
            <person name="Mochizuki T."/>
            <person name="Kaminuma E."/>
            <person name="Suzuki Y."/>
            <person name="Nakamura Y."/>
            <person name="Tohno M."/>
        </authorList>
    </citation>
    <scope>NUCLEOTIDE SEQUENCE [LARGE SCALE GENOMIC DNA]</scope>
    <source>
        <strain evidence="4">DSM 25784 / JCM 18191 / LMG 30913 / SG25</strain>
    </source>
</reference>
<dbReference type="eggNOG" id="ENOG50344FD">
    <property type="taxonomic scope" value="Bacteria"/>
</dbReference>
<gene>
    <name evidence="3" type="ORF">WOSG25_220010</name>
</gene>
<dbReference type="Pfam" id="PF10651">
    <property type="entry name" value="BppU_N"/>
    <property type="match status" value="1"/>
</dbReference>
<sequence length="259" mass="28731">MINLDVSKTPTITPVLRQRRADQTAYTADVSITRNGAAFDLTDFAISFEGITNKGAKIIDDSGIVITDAVNGRFIYSMPAEALNDVGDFKSAYFSLTKGSERETTNNFGLFVLASADLTEDESKNYLSEYEKMLEKLRELYESMNIDEIKKDIDELKGEMNETKEDINKQLEDTKTEIQAMIDEVTKTIANKDIAVRGEDNHFTANMIVDKPIDGSLKTRVTTVTDFADIAKAITTYPGQWANNGKNIANAPFASGNYT</sequence>
<dbReference type="AlphaFoldDB" id="A0A069CXK1"/>
<accession>A0A069CXK1</accession>
<feature type="non-terminal residue" evidence="3">
    <location>
        <position position="259"/>
    </location>
</feature>
<dbReference type="EMBL" id="DF820505">
    <property type="protein sequence ID" value="GAK31973.1"/>
    <property type="molecule type" value="Genomic_DNA"/>
</dbReference>
<dbReference type="InterPro" id="IPR018913">
    <property type="entry name" value="BppU_N"/>
</dbReference>
<proteinExistence type="predicted"/>
<name>A0A069CXK1_WEIOS</name>
<dbReference type="SUPFAM" id="SSF58100">
    <property type="entry name" value="Bacterial hemolysins"/>
    <property type="match status" value="1"/>
</dbReference>
<keyword evidence="4" id="KW-1185">Reference proteome</keyword>
<feature type="domain" description="BppU N-terminal" evidence="2">
    <location>
        <begin position="2"/>
        <end position="137"/>
    </location>
</feature>
<protein>
    <recommendedName>
        <fullName evidence="2">BppU N-terminal domain-containing protein</fullName>
    </recommendedName>
</protein>
<dbReference type="Proteomes" id="UP000030643">
    <property type="component" value="Unassembled WGS sequence"/>
</dbReference>